<dbReference type="RefSeq" id="WP_148869806.1">
    <property type="nucleotide sequence ID" value="NZ_VNIA01000002.1"/>
</dbReference>
<comment type="caution">
    <text evidence="2">The sequence shown here is derived from an EMBL/GenBank/DDBJ whole genome shotgun (WGS) entry which is preliminary data.</text>
</comment>
<feature type="chain" id="PRO_5024419773" evidence="1">
    <location>
        <begin position="21"/>
        <end position="179"/>
    </location>
</feature>
<dbReference type="EMBL" id="VNIA01000002">
    <property type="protein sequence ID" value="TYP99015.1"/>
    <property type="molecule type" value="Genomic_DNA"/>
</dbReference>
<evidence type="ECO:0000313" key="3">
    <source>
        <dbReference type="Proteomes" id="UP000323136"/>
    </source>
</evidence>
<reference evidence="2 3" key="1">
    <citation type="submission" date="2019-07" db="EMBL/GenBank/DDBJ databases">
        <title>Genomic Encyclopedia of Type Strains, Phase IV (KMG-IV): sequencing the most valuable type-strain genomes for metagenomic binning, comparative biology and taxonomic classification.</title>
        <authorList>
            <person name="Goeker M."/>
        </authorList>
    </citation>
    <scope>NUCLEOTIDE SEQUENCE [LARGE SCALE GENOMIC DNA]</scope>
    <source>
        <strain evidence="2 3">DSM 18961</strain>
    </source>
</reference>
<evidence type="ECO:0000256" key="1">
    <source>
        <dbReference type="SAM" id="SignalP"/>
    </source>
</evidence>
<gene>
    <name evidence="2" type="ORF">C7447_102333</name>
</gene>
<organism evidence="2 3">
    <name type="scientific">Tenacibaculum adriaticum</name>
    <dbReference type="NCBI Taxonomy" id="413713"/>
    <lineage>
        <taxon>Bacteria</taxon>
        <taxon>Pseudomonadati</taxon>
        <taxon>Bacteroidota</taxon>
        <taxon>Flavobacteriia</taxon>
        <taxon>Flavobacteriales</taxon>
        <taxon>Flavobacteriaceae</taxon>
        <taxon>Tenacibaculum</taxon>
    </lineage>
</organism>
<feature type="signal peptide" evidence="1">
    <location>
        <begin position="1"/>
        <end position="20"/>
    </location>
</feature>
<keyword evidence="1" id="KW-0732">Signal</keyword>
<proteinExistence type="predicted"/>
<dbReference type="Proteomes" id="UP000323136">
    <property type="component" value="Unassembled WGS sequence"/>
</dbReference>
<dbReference type="AlphaFoldDB" id="A0A5S5DTB2"/>
<sequence>MNKHSIITLIILLMTSGVFCQEQKEQKSKMQEFVSKTGTILKFEDYKLPNVKLSYAVTESKIRKIISGSEEKMFFQISKKGKYGDKTASIAYEDLLEVQKALLNLKTQTETDMNTLSDYLENKFITEDGFEIGYYVSKGKITWYINLEKYGSDNTVFTKDYKVFENMFKSGKEKIEELK</sequence>
<keyword evidence="3" id="KW-1185">Reference proteome</keyword>
<dbReference type="OrthoDB" id="1120661at2"/>
<accession>A0A5S5DTB2</accession>
<protein>
    <submittedName>
        <fullName evidence="2">Uncharacterized protein</fullName>
    </submittedName>
</protein>
<name>A0A5S5DTB2_9FLAO</name>
<evidence type="ECO:0000313" key="2">
    <source>
        <dbReference type="EMBL" id="TYP99015.1"/>
    </source>
</evidence>